<dbReference type="AlphaFoldDB" id="A0A222E766"/>
<organism evidence="2 3">
    <name type="scientific">Antarctobacter heliothermus</name>
    <dbReference type="NCBI Taxonomy" id="74033"/>
    <lineage>
        <taxon>Bacteria</taxon>
        <taxon>Pseudomonadati</taxon>
        <taxon>Pseudomonadota</taxon>
        <taxon>Alphaproteobacteria</taxon>
        <taxon>Rhodobacterales</taxon>
        <taxon>Roseobacteraceae</taxon>
        <taxon>Antarctobacter</taxon>
    </lineage>
</organism>
<keyword evidence="3" id="KW-1185">Reference proteome</keyword>
<dbReference type="InterPro" id="IPR046462">
    <property type="entry name" value="TerL_nuclease"/>
</dbReference>
<dbReference type="PANTHER" id="PTHR41287">
    <property type="match status" value="1"/>
</dbReference>
<accession>A0A222E766</accession>
<dbReference type="OrthoDB" id="9760250at2"/>
<evidence type="ECO:0000313" key="2">
    <source>
        <dbReference type="EMBL" id="ASP22059.1"/>
    </source>
</evidence>
<dbReference type="Gene3D" id="3.40.50.300">
    <property type="entry name" value="P-loop containing nucleotide triphosphate hydrolases"/>
    <property type="match status" value="1"/>
</dbReference>
<dbReference type="Pfam" id="PF20441">
    <property type="entry name" value="TerL_nuclease"/>
    <property type="match status" value="1"/>
</dbReference>
<protein>
    <submittedName>
        <fullName evidence="2">Phage terminase</fullName>
    </submittedName>
</protein>
<dbReference type="InterPro" id="IPR005021">
    <property type="entry name" value="Terminase_largesu-like"/>
</dbReference>
<dbReference type="GO" id="GO:0004519">
    <property type="term" value="F:endonuclease activity"/>
    <property type="evidence" value="ECO:0007669"/>
    <property type="project" value="InterPro"/>
</dbReference>
<evidence type="ECO:0000313" key="3">
    <source>
        <dbReference type="Proteomes" id="UP000203589"/>
    </source>
</evidence>
<proteinExistence type="predicted"/>
<reference evidence="2 3" key="1">
    <citation type="submission" date="2017-07" db="EMBL/GenBank/DDBJ databases">
        <title>Genome Sequence of Antarctobacter heliothermus Strain SMS3 Isolated from a culture of the Diatom Skeletonema marinoi.</title>
        <authorList>
            <person name="Topel M."/>
            <person name="Pinder M.I.M."/>
            <person name="Johansson O.N."/>
            <person name="Kourtchenko O."/>
            <person name="Godhe A."/>
            <person name="Clarke A.K."/>
        </authorList>
    </citation>
    <scope>NUCLEOTIDE SEQUENCE [LARGE SCALE GENOMIC DNA]</scope>
    <source>
        <strain evidence="2 3">SMS3</strain>
    </source>
</reference>
<dbReference type="InterPro" id="IPR027417">
    <property type="entry name" value="P-loop_NTPase"/>
</dbReference>
<dbReference type="PANTHER" id="PTHR41287:SF1">
    <property type="entry name" value="PROTEIN YMFN"/>
    <property type="match status" value="1"/>
</dbReference>
<name>A0A222E766_9RHOB</name>
<dbReference type="RefSeq" id="WP_094035890.1">
    <property type="nucleotide sequence ID" value="NZ_CP022540.1"/>
</dbReference>
<sequence length="512" mass="55670">MAQTLRFKKPKTVVKPTSKIDLFCEWAADTHVTNRGQPLELLPFQIDVLADHFADDPAGGPLFRTVAFSCGRKNGKSLLLSLLVAGYLDPASPCHAPYFQVAVTSPTSRHSEILPSQILELYDRIGRRSEWSFSKTPPPTFRHKEGRGLLTCLSGARSAGHGLDLDLALVDEAGLLSKSNETLTNITDALASKDGRAILTGTRGDSGDYNEILNQPDPRTSVHLHGVDKNANAADPAIWEQANPGLGISKSRRFMQDAFDKAQASGSLTEFRVWHLNMPLSPSRQLLLEYDTFSKAYDENATPIEGEPCFIGLDLGGSAAMTAAVILYRESGVLRCLGAFPSEGLDLAARGKRDGIGSAYVTAAERGELFETSGAVTDLAEFLARLRDEVGNHPVLSISADRYRDAEFRTAMARAQIDWPIVTRGTGPKDGDNDIRATRRLFLSGKAKLRRNLLLEAGLTEADVKVSTTGAMQLDKSHRNARIDVAQALCLACSAFITDHDRPQAEIEVTVL</sequence>
<feature type="domain" description="Terminase large subunit-like endonuclease" evidence="1">
    <location>
        <begin position="224"/>
        <end position="496"/>
    </location>
</feature>
<gene>
    <name evidence="2" type="ORF">ANTHELSMS3_03429</name>
</gene>
<dbReference type="KEGG" id="aht:ANTHELSMS3_03429"/>
<dbReference type="Proteomes" id="UP000203589">
    <property type="component" value="Chromosome"/>
</dbReference>
<dbReference type="EMBL" id="CP022540">
    <property type="protein sequence ID" value="ASP22059.1"/>
    <property type="molecule type" value="Genomic_DNA"/>
</dbReference>
<evidence type="ECO:0000259" key="1">
    <source>
        <dbReference type="Pfam" id="PF20441"/>
    </source>
</evidence>